<dbReference type="RefSeq" id="WP_196420397.1">
    <property type="nucleotide sequence ID" value="NZ_JADQTO010000041.1"/>
</dbReference>
<accession>A0A931CEG7</accession>
<protein>
    <recommendedName>
        <fullName evidence="4">Tyrosinase co-factor MelC1</fullName>
    </recommendedName>
</protein>
<gene>
    <name evidence="2" type="ORF">I4J89_45130</name>
</gene>
<dbReference type="GO" id="GO:0005507">
    <property type="term" value="F:copper ion binding"/>
    <property type="evidence" value="ECO:0007669"/>
    <property type="project" value="InterPro"/>
</dbReference>
<dbReference type="Pfam" id="PF06236">
    <property type="entry name" value="MelC1"/>
    <property type="match status" value="1"/>
</dbReference>
<dbReference type="EMBL" id="JADQTO010000041">
    <property type="protein sequence ID" value="MBG0568629.1"/>
    <property type="molecule type" value="Genomic_DNA"/>
</dbReference>
<name>A0A931CEG7_9ACTN</name>
<evidence type="ECO:0008006" key="4">
    <source>
        <dbReference type="Google" id="ProtNLM"/>
    </source>
</evidence>
<comment type="caution">
    <text evidence="2">The sequence shown here is derived from an EMBL/GenBank/DDBJ whole genome shotgun (WGS) entry which is preliminary data.</text>
</comment>
<reference evidence="2" key="1">
    <citation type="submission" date="2020-11" db="EMBL/GenBank/DDBJ databases">
        <title>Isolation and identification of active actinomycetes.</title>
        <authorList>
            <person name="Sun X."/>
        </authorList>
    </citation>
    <scope>NUCLEOTIDE SEQUENCE</scope>
    <source>
        <strain evidence="2">NEAU-A11</strain>
    </source>
</reference>
<evidence type="ECO:0000313" key="2">
    <source>
        <dbReference type="EMBL" id="MBG0568629.1"/>
    </source>
</evidence>
<dbReference type="Proteomes" id="UP000598146">
    <property type="component" value="Unassembled WGS sequence"/>
</dbReference>
<dbReference type="PROSITE" id="PS51318">
    <property type="entry name" value="TAT"/>
    <property type="match status" value="1"/>
</dbReference>
<sequence length="159" mass="16585">MSHLSRRDALRYGAAAAAVATGVAGARALSISGSSGQALAAPAGNRDPRDFELQYHGKRIRGVHGGTVAGPAGVASRQRRKPHEVFIDGRKLAVMEIELPAAGGGLTIGYISAINHYEPVLIDAERNKGGLLKLAKRAVDVLGDTELTAVAGEHHDHGR</sequence>
<evidence type="ECO:0000313" key="3">
    <source>
        <dbReference type="Proteomes" id="UP000598146"/>
    </source>
</evidence>
<comment type="similarity">
    <text evidence="1">Belongs to the melC1 family.</text>
</comment>
<dbReference type="InterPro" id="IPR023199">
    <property type="entry name" value="GriE/MELC1_sf"/>
</dbReference>
<evidence type="ECO:0000256" key="1">
    <source>
        <dbReference type="ARBA" id="ARBA00009871"/>
    </source>
</evidence>
<keyword evidence="3" id="KW-1185">Reference proteome</keyword>
<dbReference type="InterPro" id="IPR006311">
    <property type="entry name" value="TAT_signal"/>
</dbReference>
<dbReference type="InterPro" id="IPR010928">
    <property type="entry name" value="MelC1"/>
</dbReference>
<proteinExistence type="inferred from homology"/>
<organism evidence="2 3">
    <name type="scientific">Actinoplanes aureus</name>
    <dbReference type="NCBI Taxonomy" id="2792083"/>
    <lineage>
        <taxon>Bacteria</taxon>
        <taxon>Bacillati</taxon>
        <taxon>Actinomycetota</taxon>
        <taxon>Actinomycetes</taxon>
        <taxon>Micromonosporales</taxon>
        <taxon>Micromonosporaceae</taxon>
        <taxon>Actinoplanes</taxon>
    </lineage>
</organism>
<dbReference type="Gene3D" id="3.30.1880.10">
    <property type="entry name" value="protein ne1242 domain like"/>
    <property type="match status" value="1"/>
</dbReference>
<dbReference type="GO" id="GO:0042438">
    <property type="term" value="P:melanin biosynthetic process"/>
    <property type="evidence" value="ECO:0007669"/>
    <property type="project" value="InterPro"/>
</dbReference>
<dbReference type="AlphaFoldDB" id="A0A931CEG7"/>